<organism evidence="3">
    <name type="scientific">Rodentolepis nana</name>
    <name type="common">Dwarf tapeworm</name>
    <name type="synonym">Hymenolepis nana</name>
    <dbReference type="NCBI Taxonomy" id="102285"/>
    <lineage>
        <taxon>Eukaryota</taxon>
        <taxon>Metazoa</taxon>
        <taxon>Spiralia</taxon>
        <taxon>Lophotrochozoa</taxon>
        <taxon>Platyhelminthes</taxon>
        <taxon>Cestoda</taxon>
        <taxon>Eucestoda</taxon>
        <taxon>Cyclophyllidea</taxon>
        <taxon>Hymenolepididae</taxon>
        <taxon>Rodentolepis</taxon>
    </lineage>
</organism>
<dbReference type="EMBL" id="UZAE01013798">
    <property type="protein sequence ID" value="VDO11369.1"/>
    <property type="molecule type" value="Genomic_DNA"/>
</dbReference>
<dbReference type="AlphaFoldDB" id="A0A0R3TVF9"/>
<reference evidence="1 2" key="2">
    <citation type="submission" date="2018-11" db="EMBL/GenBank/DDBJ databases">
        <authorList>
            <consortium name="Pathogen Informatics"/>
        </authorList>
    </citation>
    <scope>NUCLEOTIDE SEQUENCE [LARGE SCALE GENOMIC DNA]</scope>
</reference>
<keyword evidence="2" id="KW-1185">Reference proteome</keyword>
<proteinExistence type="predicted"/>
<dbReference type="WBParaSite" id="HNAJ_0001180501-mRNA-1">
    <property type="protein sequence ID" value="HNAJ_0001180501-mRNA-1"/>
    <property type="gene ID" value="HNAJ_0001180501"/>
</dbReference>
<evidence type="ECO:0000313" key="3">
    <source>
        <dbReference type="WBParaSite" id="HNAJ_0001180501-mRNA-1"/>
    </source>
</evidence>
<sequence>MAPSLRITDLPCSLPLEICRHLTSIDLLNFCDAFPQWKHLLSTRTAAGIVKRDIQNWTWMDRKSYDLVFPKKSTDLDKNLIEALLYYQGYHLNIEKFKTKKQRSDYSICEKLLGEKYPPEFRVTLNFNSSTDFDDSIIERLHFEADTVAAFTMEGYDFQNFHYYRSVFSARRRELENNACIVYFARSNWRQKSDIEAIFADAKTNQTVLIAIVKDEARRLKGYKTNLDFLNGFINEVLGGMEQSPLKNSTTNWCLWLVEERESKYVDAMQIYKRACYEIVKNFIK</sequence>
<evidence type="ECO:0000313" key="2">
    <source>
        <dbReference type="Proteomes" id="UP000278807"/>
    </source>
</evidence>
<dbReference type="Proteomes" id="UP000278807">
    <property type="component" value="Unassembled WGS sequence"/>
</dbReference>
<protein>
    <submittedName>
        <fullName evidence="3">F-box domain-containing protein</fullName>
    </submittedName>
</protein>
<name>A0A0R3TVF9_RODNA</name>
<reference evidence="3" key="1">
    <citation type="submission" date="2017-02" db="UniProtKB">
        <authorList>
            <consortium name="WormBaseParasite"/>
        </authorList>
    </citation>
    <scope>IDENTIFICATION</scope>
</reference>
<dbReference type="OrthoDB" id="6293304at2759"/>
<accession>A0A0R3TVF9</accession>
<evidence type="ECO:0000313" key="1">
    <source>
        <dbReference type="EMBL" id="VDO11369.1"/>
    </source>
</evidence>
<gene>
    <name evidence="1" type="ORF">HNAJ_LOCUS11794</name>
</gene>